<dbReference type="EMBL" id="JACXAI010000040">
    <property type="protein sequence ID" value="MBD1382962.1"/>
    <property type="molecule type" value="Genomic_DNA"/>
</dbReference>
<accession>A0A926NS59</accession>
<evidence type="ECO:0000313" key="2">
    <source>
        <dbReference type="EMBL" id="MBD1382962.1"/>
    </source>
</evidence>
<evidence type="ECO:0000256" key="1">
    <source>
        <dbReference type="SAM" id="Phobius"/>
    </source>
</evidence>
<reference evidence="2" key="1">
    <citation type="submission" date="2020-09" db="EMBL/GenBank/DDBJ databases">
        <title>A novel bacterium of genus Bacillus, isolated from South China Sea.</title>
        <authorList>
            <person name="Huang H."/>
            <person name="Mo K."/>
            <person name="Hu Y."/>
        </authorList>
    </citation>
    <scope>NUCLEOTIDE SEQUENCE</scope>
    <source>
        <strain evidence="2">IB182487</strain>
    </source>
</reference>
<gene>
    <name evidence="2" type="ORF">IC621_22435</name>
</gene>
<dbReference type="Proteomes" id="UP000626844">
    <property type="component" value="Unassembled WGS sequence"/>
</dbReference>
<dbReference type="InterPro" id="IPR021214">
    <property type="entry name" value="DUF2568"/>
</dbReference>
<feature type="transmembrane region" description="Helical" evidence="1">
    <location>
        <begin position="69"/>
        <end position="90"/>
    </location>
</feature>
<keyword evidence="1" id="KW-0812">Transmembrane</keyword>
<feature type="transmembrane region" description="Helical" evidence="1">
    <location>
        <begin position="12"/>
        <end position="31"/>
    </location>
</feature>
<sequence length="115" mass="12570">MSFLNGLQGLNLFLRFILEVCALIVAGYWGVKTGNSVLMKVIFGIGAPLGIAVVWGTMGSPKAIIQLPATVHLILEIFVFGLPIVLLLFAGKVGLAWIYGITLIINKTFMYMWNQ</sequence>
<proteinExistence type="predicted"/>
<comment type="caution">
    <text evidence="2">The sequence shown here is derived from an EMBL/GenBank/DDBJ whole genome shotgun (WGS) entry which is preliminary data.</text>
</comment>
<name>A0A926NS59_9BACI</name>
<dbReference type="RefSeq" id="WP_191161662.1">
    <property type="nucleotide sequence ID" value="NZ_JACXAI010000040.1"/>
</dbReference>
<dbReference type="Pfam" id="PF10823">
    <property type="entry name" value="DUF2568"/>
    <property type="match status" value="1"/>
</dbReference>
<evidence type="ECO:0000313" key="3">
    <source>
        <dbReference type="Proteomes" id="UP000626844"/>
    </source>
</evidence>
<feature type="transmembrane region" description="Helical" evidence="1">
    <location>
        <begin position="37"/>
        <end position="57"/>
    </location>
</feature>
<protein>
    <submittedName>
        <fullName evidence="2">YrdB family protein</fullName>
    </submittedName>
</protein>
<keyword evidence="3" id="KW-1185">Reference proteome</keyword>
<keyword evidence="1" id="KW-1133">Transmembrane helix</keyword>
<dbReference type="AlphaFoldDB" id="A0A926NS59"/>
<organism evidence="2 3">
    <name type="scientific">Metabacillus arenae</name>
    <dbReference type="NCBI Taxonomy" id="2771434"/>
    <lineage>
        <taxon>Bacteria</taxon>
        <taxon>Bacillati</taxon>
        <taxon>Bacillota</taxon>
        <taxon>Bacilli</taxon>
        <taxon>Bacillales</taxon>
        <taxon>Bacillaceae</taxon>
        <taxon>Metabacillus</taxon>
    </lineage>
</organism>
<keyword evidence="1" id="KW-0472">Membrane</keyword>